<dbReference type="InterPro" id="IPR050275">
    <property type="entry name" value="PGM_Phosphatase"/>
</dbReference>
<dbReference type="InterPro" id="IPR013078">
    <property type="entry name" value="His_Pase_superF_clade-1"/>
</dbReference>
<dbReference type="InterPro" id="IPR029033">
    <property type="entry name" value="His_PPase_superfam"/>
</dbReference>
<dbReference type="CDD" id="cd07067">
    <property type="entry name" value="HP_PGM_like"/>
    <property type="match status" value="1"/>
</dbReference>
<proteinExistence type="predicted"/>
<dbReference type="RefSeq" id="WP_050490624.1">
    <property type="nucleotide sequence ID" value="NZ_CP015897.1"/>
</dbReference>
<gene>
    <name evidence="1" type="ORF">LL275_0835</name>
</gene>
<name>A0A1V0NEV1_LACLL</name>
<dbReference type="AlphaFoldDB" id="A0A1V0NEV1"/>
<sequence length="218" mass="25532">MKLNIFLIRHGETFFNKFRRVQGWSDSPLTQTGLSQSRKIAEYFLVNGIKLEAVFSSDSGRAIETSETIVEELNIQIPHNKDTRLREWCFGSFEGQDYGLFVKKLLDNAFDIYGKNREQLLYPEMSEILTRMDTEKWTESWEDLRERIFQSIFEIAEKSSRKGEKNILIVGHSLSISTFLWLIDDSQPKFNDIKSGTITQIIFENEKFELVNREITLI</sequence>
<reference evidence="1 2" key="1">
    <citation type="journal article" date="2017" name="BMC Genomics">
        <title>Comparative and functional genomics of the Lactococcus lactis taxon; insights into evolution and niche adaptation.</title>
        <authorList>
            <person name="Kelleher P."/>
            <person name="Bottacini F."/>
            <person name="Mahony J."/>
            <person name="Kilcawley K.N."/>
            <person name="van Sinderen D."/>
        </authorList>
    </citation>
    <scope>NUCLEOTIDE SEQUENCE [LARGE SCALE GENOMIC DNA]</scope>
    <source>
        <strain evidence="1 2">275</strain>
    </source>
</reference>
<dbReference type="Pfam" id="PF00300">
    <property type="entry name" value="His_Phos_1"/>
    <property type="match status" value="1"/>
</dbReference>
<dbReference type="EMBL" id="CP015897">
    <property type="protein sequence ID" value="ARD98467.1"/>
    <property type="molecule type" value="Genomic_DNA"/>
</dbReference>
<dbReference type="InterPro" id="IPR001345">
    <property type="entry name" value="PG/BPGM_mutase_AS"/>
</dbReference>
<dbReference type="Gene3D" id="3.40.50.1240">
    <property type="entry name" value="Phosphoglycerate mutase-like"/>
    <property type="match status" value="1"/>
</dbReference>
<dbReference type="Proteomes" id="UP000192085">
    <property type="component" value="Chromosome"/>
</dbReference>
<protein>
    <submittedName>
        <fullName evidence="1">Phosphoglycerate mutase family protein</fullName>
    </submittedName>
</protein>
<dbReference type="PROSITE" id="PS00175">
    <property type="entry name" value="PG_MUTASE"/>
    <property type="match status" value="1"/>
</dbReference>
<dbReference type="PANTHER" id="PTHR48100">
    <property type="entry name" value="BROAD-SPECIFICITY PHOSPHATASE YOR283W-RELATED"/>
    <property type="match status" value="1"/>
</dbReference>
<evidence type="ECO:0000313" key="1">
    <source>
        <dbReference type="EMBL" id="ARD98467.1"/>
    </source>
</evidence>
<dbReference type="GO" id="GO:0016791">
    <property type="term" value="F:phosphatase activity"/>
    <property type="evidence" value="ECO:0007669"/>
    <property type="project" value="TreeGrafter"/>
</dbReference>
<accession>A0A1V0NEV1</accession>
<dbReference type="SUPFAM" id="SSF53254">
    <property type="entry name" value="Phosphoglycerate mutase-like"/>
    <property type="match status" value="1"/>
</dbReference>
<dbReference type="GO" id="GO:0005737">
    <property type="term" value="C:cytoplasm"/>
    <property type="evidence" value="ECO:0007669"/>
    <property type="project" value="TreeGrafter"/>
</dbReference>
<dbReference type="PANTHER" id="PTHR48100:SF9">
    <property type="entry name" value="PHOSPHOGLYCERATE MUTASE 2 PARALOG"/>
    <property type="match status" value="1"/>
</dbReference>
<organism evidence="1 2">
    <name type="scientific">Lactococcus lactis subsp. lactis</name>
    <name type="common">Streptococcus lactis</name>
    <dbReference type="NCBI Taxonomy" id="1360"/>
    <lineage>
        <taxon>Bacteria</taxon>
        <taxon>Bacillati</taxon>
        <taxon>Bacillota</taxon>
        <taxon>Bacilli</taxon>
        <taxon>Lactobacillales</taxon>
        <taxon>Streptococcaceae</taxon>
        <taxon>Lactococcus</taxon>
    </lineage>
</organism>
<evidence type="ECO:0000313" key="2">
    <source>
        <dbReference type="Proteomes" id="UP000192085"/>
    </source>
</evidence>
<dbReference type="SMART" id="SM00855">
    <property type="entry name" value="PGAM"/>
    <property type="match status" value="1"/>
</dbReference>